<evidence type="ECO:0000313" key="1">
    <source>
        <dbReference type="EMBL" id="WVZ15006.1"/>
    </source>
</evidence>
<proteinExistence type="predicted"/>
<accession>A0AAQ3NU05</accession>
<evidence type="ECO:0000313" key="2">
    <source>
        <dbReference type="Proteomes" id="UP001374535"/>
    </source>
</evidence>
<name>A0AAQ3NU05_VIGMU</name>
<keyword evidence="2" id="KW-1185">Reference proteome</keyword>
<dbReference type="AlphaFoldDB" id="A0AAQ3NU05"/>
<organism evidence="1 2">
    <name type="scientific">Vigna mungo</name>
    <name type="common">Black gram</name>
    <name type="synonym">Phaseolus mungo</name>
    <dbReference type="NCBI Taxonomy" id="3915"/>
    <lineage>
        <taxon>Eukaryota</taxon>
        <taxon>Viridiplantae</taxon>
        <taxon>Streptophyta</taxon>
        <taxon>Embryophyta</taxon>
        <taxon>Tracheophyta</taxon>
        <taxon>Spermatophyta</taxon>
        <taxon>Magnoliopsida</taxon>
        <taxon>eudicotyledons</taxon>
        <taxon>Gunneridae</taxon>
        <taxon>Pentapetalae</taxon>
        <taxon>rosids</taxon>
        <taxon>fabids</taxon>
        <taxon>Fabales</taxon>
        <taxon>Fabaceae</taxon>
        <taxon>Papilionoideae</taxon>
        <taxon>50 kb inversion clade</taxon>
        <taxon>NPAAA clade</taxon>
        <taxon>indigoferoid/millettioid clade</taxon>
        <taxon>Phaseoleae</taxon>
        <taxon>Vigna</taxon>
    </lineage>
</organism>
<protein>
    <submittedName>
        <fullName evidence="1">Uncharacterized protein</fullName>
    </submittedName>
</protein>
<reference evidence="1 2" key="1">
    <citation type="journal article" date="2023" name="Life. Sci Alliance">
        <title>Evolutionary insights into 3D genome organization and epigenetic landscape of Vigna mungo.</title>
        <authorList>
            <person name="Junaid A."/>
            <person name="Singh B."/>
            <person name="Bhatia S."/>
        </authorList>
    </citation>
    <scope>NUCLEOTIDE SEQUENCE [LARGE SCALE GENOMIC DNA]</scope>
    <source>
        <strain evidence="1">Urdbean</strain>
    </source>
</reference>
<dbReference type="EMBL" id="CP144697">
    <property type="protein sequence ID" value="WVZ15006.1"/>
    <property type="molecule type" value="Genomic_DNA"/>
</dbReference>
<gene>
    <name evidence="1" type="ORF">V8G54_012572</name>
</gene>
<sequence>FLFGCPNLKDLRVLRVRHLACETKGKFIRFSKLVRANIRKFLLPLEILKEVEVLEFDWVKFHWIFQQPNLYLNFDFHNLIQLELNVVKNWLLVLKLLNHCPKLRSLDIYIHKV</sequence>
<feature type="non-terminal residue" evidence="1">
    <location>
        <position position="1"/>
    </location>
</feature>
<dbReference type="Proteomes" id="UP001374535">
    <property type="component" value="Chromosome 4"/>
</dbReference>